<dbReference type="RefSeq" id="WP_118314168.1">
    <property type="nucleotide sequence ID" value="NZ_QRNJ01000010.1"/>
</dbReference>
<name>A0A415G9J9_9FIRM</name>
<gene>
    <name evidence="1" type="ORF">DW068_04120</name>
</gene>
<reference evidence="1 2" key="1">
    <citation type="submission" date="2018-08" db="EMBL/GenBank/DDBJ databases">
        <title>A genome reference for cultivated species of the human gut microbiota.</title>
        <authorList>
            <person name="Zou Y."/>
            <person name="Xue W."/>
            <person name="Luo G."/>
        </authorList>
    </citation>
    <scope>NUCLEOTIDE SEQUENCE [LARGE SCALE GENOMIC DNA]</scope>
    <source>
        <strain evidence="1 2">AF45-14BH</strain>
    </source>
</reference>
<dbReference type="AlphaFoldDB" id="A0A415G9J9"/>
<sequence>METINNDILSDGFRLEGSWASDLKDALKKMNESTTILEIDSSELIMYSIIDMQEDNFVLARLCPDEINNEMFFPTTRQKEYLKREGNYGKLPIKSLKNKGLTSELIRDIYENGFFFQIKVNKRCITLVPSKLFLSTLCNQMECGKMQIGRNIFRDLYLCSLLQNNGPFKIIYRTENKYAGRLLGATSCRFLITPEDAVQSIWDELKKHDNDNFRIYFYSITHMKTVINFMKASEITICGHKFHFGCRFSFSDIARGSYSLESTIIYGGAIIPLDDVSLKKHVGKFLVKDFVEDYCKKNIINKVMNNLNRASKKKISSIKNTVTAFLKSAEFSKANGAKATKALMQDDDFFSSIPDQSGTEFDAIYCTGAVADYYLHQKTEIQYEVLCKCIGKVWKEGLKKYAK</sequence>
<accession>A0A415G9J9</accession>
<proteinExistence type="predicted"/>
<evidence type="ECO:0000313" key="2">
    <source>
        <dbReference type="Proteomes" id="UP000283497"/>
    </source>
</evidence>
<dbReference type="EMBL" id="QRNJ01000010">
    <property type="protein sequence ID" value="RHK40658.1"/>
    <property type="molecule type" value="Genomic_DNA"/>
</dbReference>
<dbReference type="Proteomes" id="UP000283497">
    <property type="component" value="Unassembled WGS sequence"/>
</dbReference>
<comment type="caution">
    <text evidence="1">The sequence shown here is derived from an EMBL/GenBank/DDBJ whole genome shotgun (WGS) entry which is preliminary data.</text>
</comment>
<organism evidence="1 2">
    <name type="scientific">Anaerobutyricum hallii</name>
    <dbReference type="NCBI Taxonomy" id="39488"/>
    <lineage>
        <taxon>Bacteria</taxon>
        <taxon>Bacillati</taxon>
        <taxon>Bacillota</taxon>
        <taxon>Clostridia</taxon>
        <taxon>Lachnospirales</taxon>
        <taxon>Lachnospiraceae</taxon>
        <taxon>Anaerobutyricum</taxon>
    </lineage>
</organism>
<evidence type="ECO:0000313" key="1">
    <source>
        <dbReference type="EMBL" id="RHK40658.1"/>
    </source>
</evidence>
<protein>
    <submittedName>
        <fullName evidence="1">Uncharacterized protein</fullName>
    </submittedName>
</protein>